<proteinExistence type="predicted"/>
<protein>
    <submittedName>
        <fullName evidence="1">Oidioi.mRNA.OKI2018_I69.chr2.g8149.t1.cds</fullName>
    </submittedName>
</protein>
<dbReference type="Proteomes" id="UP001158576">
    <property type="component" value="Chromosome 2"/>
</dbReference>
<accession>A0ABN7TGH6</accession>
<gene>
    <name evidence="1" type="ORF">OKIOD_LOCUS16914</name>
</gene>
<dbReference type="PANTHER" id="PTHR33504:SF2">
    <property type="entry name" value="PROTEIN MFI"/>
    <property type="match status" value="1"/>
</dbReference>
<keyword evidence="2" id="KW-1185">Reference proteome</keyword>
<reference evidence="1 2" key="1">
    <citation type="submission" date="2021-04" db="EMBL/GenBank/DDBJ databases">
        <authorList>
            <person name="Bliznina A."/>
        </authorList>
    </citation>
    <scope>NUCLEOTIDE SEQUENCE [LARGE SCALE GENOMIC DNA]</scope>
</reference>
<sequence length="226" mass="26426">MSKGEIPQLDAAARVIQRAWRRFTNMEPYKWCRNMLFHAQNSGNPQDILRLVSPHDTQLADHATGVRLRLRLGVHSDQDGEKLAVFYKVFTMRTVVDICSMSPKVYSAEPIFRNKLRSNAPQNTQGYVRKENNGWRVVAWDSLLTHSLTSRKDDFISFFHHDPKARKDLERLKKKLTHRRWLRAIADDPENISEDNDIDELIKWAEVLDVDQYKDNWTNLVTLPSL</sequence>
<name>A0ABN7TGH6_OIKDI</name>
<organism evidence="1 2">
    <name type="scientific">Oikopleura dioica</name>
    <name type="common">Tunicate</name>
    <dbReference type="NCBI Taxonomy" id="34765"/>
    <lineage>
        <taxon>Eukaryota</taxon>
        <taxon>Metazoa</taxon>
        <taxon>Chordata</taxon>
        <taxon>Tunicata</taxon>
        <taxon>Appendicularia</taxon>
        <taxon>Copelata</taxon>
        <taxon>Oikopleuridae</taxon>
        <taxon>Oikopleura</taxon>
    </lineage>
</organism>
<evidence type="ECO:0000313" key="2">
    <source>
        <dbReference type="Proteomes" id="UP001158576"/>
    </source>
</evidence>
<dbReference type="EMBL" id="OU015567">
    <property type="protein sequence ID" value="CAG5114071.1"/>
    <property type="molecule type" value="Genomic_DNA"/>
</dbReference>
<evidence type="ECO:0000313" key="1">
    <source>
        <dbReference type="EMBL" id="CAG5114071.1"/>
    </source>
</evidence>
<dbReference type="PANTHER" id="PTHR33504">
    <property type="entry name" value="NADH DEHYDROGENASE (UBIQUINONE) 1 BETA SUBCOMPLEX, 4"/>
    <property type="match status" value="1"/>
</dbReference>